<dbReference type="GO" id="GO:0015628">
    <property type="term" value="P:protein secretion by the type II secretion system"/>
    <property type="evidence" value="ECO:0007669"/>
    <property type="project" value="InterPro"/>
</dbReference>
<evidence type="ECO:0000256" key="7">
    <source>
        <dbReference type="ARBA" id="ARBA00022989"/>
    </source>
</evidence>
<proteinExistence type="inferred from homology"/>
<keyword evidence="14" id="KW-1185">Reference proteome</keyword>
<evidence type="ECO:0000256" key="6">
    <source>
        <dbReference type="ARBA" id="ARBA00022692"/>
    </source>
</evidence>
<dbReference type="Pfam" id="PF12019">
    <property type="entry name" value="GspH"/>
    <property type="match status" value="1"/>
</dbReference>
<sequence>MTRVKGFTLVELMVTIAVAAILLAIAMPSLDNISASNALKSTTRDLVSTISTARSQSISTRTDIEVRPTGGGWADGWSIVYGDGAAEEDQNYAPRDGVTVTRSGSNGALEFLARGGMSGGAATFTVCHADLSQGRSVSVSFLGKVTTAVGTC</sequence>
<evidence type="ECO:0000256" key="4">
    <source>
        <dbReference type="ARBA" id="ARBA00022481"/>
    </source>
</evidence>
<keyword evidence="8 11" id="KW-0472">Membrane</keyword>
<dbReference type="Gene3D" id="3.55.40.10">
    <property type="entry name" value="minor pseudopilin epsh domain"/>
    <property type="match status" value="1"/>
</dbReference>
<keyword evidence="6 11" id="KW-0812">Transmembrane</keyword>
<evidence type="ECO:0000313" key="13">
    <source>
        <dbReference type="EMBL" id="SDS65341.1"/>
    </source>
</evidence>
<evidence type="ECO:0000256" key="2">
    <source>
        <dbReference type="ARBA" id="ARBA00021549"/>
    </source>
</evidence>
<evidence type="ECO:0000256" key="3">
    <source>
        <dbReference type="ARBA" id="ARBA00022475"/>
    </source>
</evidence>
<evidence type="ECO:0000256" key="5">
    <source>
        <dbReference type="ARBA" id="ARBA00022519"/>
    </source>
</evidence>
<evidence type="ECO:0000313" key="14">
    <source>
        <dbReference type="Proteomes" id="UP000243426"/>
    </source>
</evidence>
<reference evidence="14" key="1">
    <citation type="submission" date="2016-10" db="EMBL/GenBank/DDBJ databases">
        <authorList>
            <person name="Varghese N."/>
            <person name="Submissions S."/>
        </authorList>
    </citation>
    <scope>NUCLEOTIDE SEQUENCE [LARGE SCALE GENOMIC DNA]</scope>
    <source>
        <strain evidence="14">2SM5</strain>
    </source>
</reference>
<gene>
    <name evidence="13" type="ORF">SAMN05216198_2442</name>
</gene>
<protein>
    <recommendedName>
        <fullName evidence="2">Type II secretion system protein H</fullName>
    </recommendedName>
    <alternativeName>
        <fullName evidence="10">General secretion pathway protein H</fullName>
    </alternativeName>
</protein>
<accession>A0A1H1TYV7</accession>
<dbReference type="OrthoDB" id="2313614at2"/>
<evidence type="ECO:0000256" key="11">
    <source>
        <dbReference type="SAM" id="Phobius"/>
    </source>
</evidence>
<evidence type="ECO:0000256" key="8">
    <source>
        <dbReference type="ARBA" id="ARBA00023136"/>
    </source>
</evidence>
<evidence type="ECO:0000259" key="12">
    <source>
        <dbReference type="Pfam" id="PF12019"/>
    </source>
</evidence>
<feature type="domain" description="General secretion pathway GspH" evidence="12">
    <location>
        <begin position="43"/>
        <end position="143"/>
    </location>
</feature>
<dbReference type="GO" id="GO:0005886">
    <property type="term" value="C:plasma membrane"/>
    <property type="evidence" value="ECO:0007669"/>
    <property type="project" value="UniProtKB-SubCell"/>
</dbReference>
<dbReference type="Pfam" id="PF07963">
    <property type="entry name" value="N_methyl"/>
    <property type="match status" value="1"/>
</dbReference>
<comment type="subcellular location">
    <subcellularLocation>
        <location evidence="1">Cell inner membrane</location>
        <topology evidence="1">Single-pass membrane protein</topology>
    </subcellularLocation>
</comment>
<keyword evidence="4" id="KW-0488">Methylation</keyword>
<dbReference type="InterPro" id="IPR012902">
    <property type="entry name" value="N_methyl_site"/>
</dbReference>
<organism evidence="13 14">
    <name type="scientific">Halopseudomonas litoralis</name>
    <dbReference type="NCBI Taxonomy" id="797277"/>
    <lineage>
        <taxon>Bacteria</taxon>
        <taxon>Pseudomonadati</taxon>
        <taxon>Pseudomonadota</taxon>
        <taxon>Gammaproteobacteria</taxon>
        <taxon>Pseudomonadales</taxon>
        <taxon>Pseudomonadaceae</taxon>
        <taxon>Halopseudomonas</taxon>
    </lineage>
</organism>
<dbReference type="EMBL" id="LT629748">
    <property type="protein sequence ID" value="SDS65341.1"/>
    <property type="molecule type" value="Genomic_DNA"/>
</dbReference>
<evidence type="ECO:0000256" key="9">
    <source>
        <dbReference type="ARBA" id="ARBA00025772"/>
    </source>
</evidence>
<dbReference type="GO" id="GO:0015627">
    <property type="term" value="C:type II protein secretion system complex"/>
    <property type="evidence" value="ECO:0007669"/>
    <property type="project" value="InterPro"/>
</dbReference>
<comment type="similarity">
    <text evidence="9">Belongs to the GSP H family.</text>
</comment>
<feature type="transmembrane region" description="Helical" evidence="11">
    <location>
        <begin position="7"/>
        <end position="27"/>
    </location>
</feature>
<evidence type="ECO:0000256" key="1">
    <source>
        <dbReference type="ARBA" id="ARBA00004377"/>
    </source>
</evidence>
<name>A0A1H1TYV7_9GAMM</name>
<dbReference type="NCBIfam" id="TIGR02532">
    <property type="entry name" value="IV_pilin_GFxxxE"/>
    <property type="match status" value="1"/>
</dbReference>
<keyword evidence="7 11" id="KW-1133">Transmembrane helix</keyword>
<dbReference type="PROSITE" id="PS00409">
    <property type="entry name" value="PROKAR_NTER_METHYL"/>
    <property type="match status" value="1"/>
</dbReference>
<keyword evidence="3" id="KW-1003">Cell membrane</keyword>
<dbReference type="InterPro" id="IPR045584">
    <property type="entry name" value="Pilin-like"/>
</dbReference>
<keyword evidence="5" id="KW-0997">Cell inner membrane</keyword>
<dbReference type="STRING" id="797277.SAMN05216198_2442"/>
<dbReference type="RefSeq" id="WP_090276429.1">
    <property type="nucleotide sequence ID" value="NZ_LT629748.1"/>
</dbReference>
<dbReference type="AlphaFoldDB" id="A0A1H1TYV7"/>
<dbReference type="Proteomes" id="UP000243426">
    <property type="component" value="Chromosome I"/>
</dbReference>
<dbReference type="InterPro" id="IPR022346">
    <property type="entry name" value="T2SS_GspH"/>
</dbReference>
<dbReference type="SUPFAM" id="SSF54523">
    <property type="entry name" value="Pili subunits"/>
    <property type="match status" value="1"/>
</dbReference>
<evidence type="ECO:0000256" key="10">
    <source>
        <dbReference type="ARBA" id="ARBA00030775"/>
    </source>
</evidence>